<reference evidence="2 3" key="2">
    <citation type="journal article" date="2016" name="ISME J.">
        <title>Characterization of the first cultured representative of Verrucomicrobia subdivision 5 indicates the proposal of a novel phylum.</title>
        <authorList>
            <person name="Spring S."/>
            <person name="Bunk B."/>
            <person name="Sproer C."/>
            <person name="Schumann P."/>
            <person name="Rohde M."/>
            <person name="Tindall B.J."/>
            <person name="Klenk H.P."/>
        </authorList>
    </citation>
    <scope>NUCLEOTIDE SEQUENCE [LARGE SCALE GENOMIC DNA]</scope>
    <source>
        <strain evidence="2 3">L21-Fru-AB</strain>
    </source>
</reference>
<dbReference type="KEGG" id="vbl:L21SP4_02158"/>
<organism evidence="2 3">
    <name type="scientific">Kiritimatiella glycovorans</name>
    <dbReference type="NCBI Taxonomy" id="1307763"/>
    <lineage>
        <taxon>Bacteria</taxon>
        <taxon>Pseudomonadati</taxon>
        <taxon>Kiritimatiellota</taxon>
        <taxon>Kiritimatiellia</taxon>
        <taxon>Kiritimatiellales</taxon>
        <taxon>Kiritimatiellaceae</taxon>
        <taxon>Kiritimatiella</taxon>
    </lineage>
</organism>
<protein>
    <recommendedName>
        <fullName evidence="4">Phosphate-selective porin</fullName>
    </recommendedName>
</protein>
<evidence type="ECO:0000256" key="1">
    <source>
        <dbReference type="SAM" id="SignalP"/>
    </source>
</evidence>
<evidence type="ECO:0000313" key="2">
    <source>
        <dbReference type="EMBL" id="AKJ65386.1"/>
    </source>
</evidence>
<dbReference type="Gene3D" id="2.40.160.10">
    <property type="entry name" value="Porin"/>
    <property type="match status" value="1"/>
</dbReference>
<dbReference type="Proteomes" id="UP000035268">
    <property type="component" value="Chromosome"/>
</dbReference>
<dbReference type="PATRIC" id="fig|1609981.3.peg.2245"/>
<dbReference type="STRING" id="1307763.L21SP4_02158"/>
<dbReference type="AlphaFoldDB" id="A0A0G3EG19"/>
<keyword evidence="1" id="KW-0732">Signal</keyword>
<accession>A0A0G3EG19</accession>
<dbReference type="EMBL" id="CP010904">
    <property type="protein sequence ID" value="AKJ65386.1"/>
    <property type="molecule type" value="Genomic_DNA"/>
</dbReference>
<evidence type="ECO:0000313" key="3">
    <source>
        <dbReference type="Proteomes" id="UP000035268"/>
    </source>
</evidence>
<reference evidence="3" key="1">
    <citation type="submission" date="2015-02" db="EMBL/GenBank/DDBJ databases">
        <title>Description and complete genome sequence of the first cultured representative of the subdivision 5 of the Verrucomicrobia phylum.</title>
        <authorList>
            <person name="Spring S."/>
            <person name="Bunk B."/>
            <person name="Sproer C."/>
            <person name="Klenk H.-P."/>
        </authorList>
    </citation>
    <scope>NUCLEOTIDE SEQUENCE [LARGE SCALE GENOMIC DNA]</scope>
    <source>
        <strain evidence="3">L21-Fru-AB</strain>
    </source>
</reference>
<dbReference type="SUPFAM" id="SSF56935">
    <property type="entry name" value="Porins"/>
    <property type="match status" value="1"/>
</dbReference>
<evidence type="ECO:0008006" key="4">
    <source>
        <dbReference type="Google" id="ProtNLM"/>
    </source>
</evidence>
<feature type="chain" id="PRO_5005183959" description="Phosphate-selective porin" evidence="1">
    <location>
        <begin position="22"/>
        <end position="403"/>
    </location>
</feature>
<proteinExistence type="predicted"/>
<dbReference type="InterPro" id="IPR023614">
    <property type="entry name" value="Porin_dom_sf"/>
</dbReference>
<sequence precursor="true">MPMRQCLIALMTMMVAGSALAADALYAGPVRVGGAARVNYQWRDWDDTYEGGELTMDTVRLNLDLDTNNVIGSLEYRYYNGGVVFTEGLQDFDWSDGYSMLHHGWLGYRFSDQYQVQLGVHQVPFGIQPYASHNWFFQMPYYVGLEDDYDTGIKSIYQNGPWNFKLAYYIADEGHWTGNSEDSARYSYDLVNEDFNGNQEKHQGNARLTYTMEHGSNATTEIGASLQAGKIEVDVDDDDGDRYAGCLHLNGDYGRWNLQLEAIRYEYSLENANGYTMGPSTYDSGSYVMMGAYDAPYLIASKGQIYCAGLAYTLPIAWDMIDSLTFYDDYSILVKDDGAFEDSEQNVLGCMIASGRWFTYVDVASGRNQPWLGGNWDNGLASGAGTTENEWQTRFNVNVGFYF</sequence>
<name>A0A0G3EG19_9BACT</name>
<keyword evidence="3" id="KW-1185">Reference proteome</keyword>
<feature type="signal peptide" evidence="1">
    <location>
        <begin position="1"/>
        <end position="21"/>
    </location>
</feature>
<gene>
    <name evidence="2" type="ORF">L21SP4_02158</name>
</gene>
<dbReference type="RefSeq" id="WP_201774629.1">
    <property type="nucleotide sequence ID" value="NZ_CP010904.1"/>
</dbReference>